<gene>
    <name evidence="4" type="ORF">DXA49_08940</name>
</gene>
<evidence type="ECO:0000256" key="2">
    <source>
        <dbReference type="SAM" id="MobiDB-lite"/>
    </source>
</evidence>
<evidence type="ECO:0000256" key="1">
    <source>
        <dbReference type="SAM" id="Coils"/>
    </source>
</evidence>
<feature type="coiled-coil region" evidence="1">
    <location>
        <begin position="1048"/>
        <end position="1082"/>
    </location>
</feature>
<dbReference type="NCBIfam" id="TIGR01760">
    <property type="entry name" value="tape_meas_TP901"/>
    <property type="match status" value="1"/>
</dbReference>
<name>A0A413J5C0_9BACE</name>
<sequence length="1373" mass="151302">MGIQNKDGALYFATGIDNTGLYKSRREAIGIIKAMADEITSFDVFGGIGISAGIAFARAAKESYDFEKRFQKAMLEVATLSKEVDGSLTEYMNRVMDMIRDIPIAGDEAAKALYQIVSAGHDGANGMEILEVSAKAATGGLTETATAADAITTILNAYGMQADKAKSVSDKLFTTVRLGKTTFGELGTSIAQAAPIAASFGISLDDVLAAVATITKQGVPTSEAMTKIRAAILGTANQLGDAAFQGRTFQEALQLIYDKADGSATKMKELLGTDEALQAALALTGKNAKGASKDLAELGNSAGAAETAFKKMNDSTENQLVLLRNNITAALRPMGEEIMKQVAGIAESFNNAFSNGDLVNTLSTLQDLLVVGATAWGSYRVAVLLAAQAELYQQGLAKGWTLSMQLQANWLNIVSKAKEILAMKTKALNAIMAKSPYMLIATAIAALGYAIYKHITYVSEAEKANRKLNESYNECIALQLKEKRALDDVFSALARAKEGTEERRKVISLINGQYGSYLSNMLTEKSSAEEIKSAYDRINASLKEKIALQIQNQATDEIATSGVKKQADELEKIRKGLSNFYSNEGVLDLTVQKVVDSVYEAHRQGKGNVGLVYDIQRDIVADLKKEGKIVKNLGDDVANALDEYIRSVYSTEYKIYQVKKRFAPFIKGLTSVNTGTTTTTTTTTGITVANTEPDKKDYKGDIENAKKEQGKLFEQFSMDLQQMRIDAMEEGEEKYQAQRRLDFQKELFSIKEHGEALIKAQQEIEKKQWEERNKGKKNNEKGVFKPTTTSIEQLPQEQKDLLSNMYSEAQVKNLMNEDKILKEKYDALIAQLDDYKSREYTITKEWDEKIAQAAGNEELVDKLTKGKEKALNELNAQMLMQSDEWVKLFGDLDNLTISEIENLIQIIKSKAKDLKLDPINLDKVLEKLKDAENEIKSRNPFRSLVTHIKEYQKEADKTKKKASLKEIFGDTSEVLGMVNECFDSVIGGLKNMGLAGDEETQKLLGSISNMVGSAGKLAGGIASMNPAAMISGAVGLISSAFDVFDRRSRKANREIKQHQENVKNLEKQYRQLERETAKAIGSEKYSKQIEQVNNLYQKIAETEGMIAAEQSKRSKKRDDGKIADWESQIEDYRDKIEELRQGIIDELSTTDLYSFSNDMASSIVDGLCNGLDNGKEAIQEKINDLMKNVISKQLDVFVIQKSMSDMFQKMADAFNENSAGGFELTNWEIDQIVAAGQQGKDQILGQLGRYQELLKKLGLVNSEVEDEIENGVTGELQAAVTEGTASQLVGLWNMSALDIRSLLNLSHEHFIECRTQLANIANIYVQIVEINNNTKATADNTGTLVEELKTGIKSLETKLDEIRKNTKNYNGRG</sequence>
<proteinExistence type="predicted"/>
<keyword evidence="1" id="KW-0175">Coiled coil</keyword>
<evidence type="ECO:0000313" key="4">
    <source>
        <dbReference type="EMBL" id="RGY26412.1"/>
    </source>
</evidence>
<comment type="caution">
    <text evidence="4">The sequence shown here is derived from an EMBL/GenBank/DDBJ whole genome shotgun (WGS) entry which is preliminary data.</text>
</comment>
<evidence type="ECO:0000313" key="5">
    <source>
        <dbReference type="Proteomes" id="UP000284431"/>
    </source>
</evidence>
<feature type="coiled-coil region" evidence="1">
    <location>
        <begin position="1345"/>
        <end position="1372"/>
    </location>
</feature>
<dbReference type="EMBL" id="QSCS01000011">
    <property type="protein sequence ID" value="RGY26412.1"/>
    <property type="molecule type" value="Genomic_DNA"/>
</dbReference>
<feature type="region of interest" description="Disordered" evidence="2">
    <location>
        <begin position="769"/>
        <end position="792"/>
    </location>
</feature>
<protein>
    <submittedName>
        <fullName evidence="4">Phage tail tape measure protein</fullName>
    </submittedName>
</protein>
<accession>A0A413J5C0</accession>
<dbReference type="RefSeq" id="WP_122134312.1">
    <property type="nucleotide sequence ID" value="NZ_QSCQ01000011.1"/>
</dbReference>
<dbReference type="InterPro" id="IPR010090">
    <property type="entry name" value="Phage_tape_meas"/>
</dbReference>
<reference evidence="4 5" key="1">
    <citation type="submission" date="2018-08" db="EMBL/GenBank/DDBJ databases">
        <title>A genome reference for cultivated species of the human gut microbiota.</title>
        <authorList>
            <person name="Zou Y."/>
            <person name="Xue W."/>
            <person name="Luo G."/>
        </authorList>
    </citation>
    <scope>NUCLEOTIDE SEQUENCE [LARGE SCALE GENOMIC DNA]</scope>
    <source>
        <strain evidence="4 5">OF02-6LB</strain>
    </source>
</reference>
<feature type="compositionally biased region" description="Basic and acidic residues" evidence="2">
    <location>
        <begin position="769"/>
        <end position="783"/>
    </location>
</feature>
<evidence type="ECO:0000259" key="3">
    <source>
        <dbReference type="Pfam" id="PF10145"/>
    </source>
</evidence>
<feature type="domain" description="Phage tail tape measure protein" evidence="3">
    <location>
        <begin position="96"/>
        <end position="264"/>
    </location>
</feature>
<dbReference type="Proteomes" id="UP000284431">
    <property type="component" value="Unassembled WGS sequence"/>
</dbReference>
<dbReference type="Pfam" id="PF10145">
    <property type="entry name" value="PhageMin_Tail"/>
    <property type="match status" value="1"/>
</dbReference>
<organism evidence="4 5">
    <name type="scientific">Bacteroides caccae</name>
    <dbReference type="NCBI Taxonomy" id="47678"/>
    <lineage>
        <taxon>Bacteria</taxon>
        <taxon>Pseudomonadati</taxon>
        <taxon>Bacteroidota</taxon>
        <taxon>Bacteroidia</taxon>
        <taxon>Bacteroidales</taxon>
        <taxon>Bacteroidaceae</taxon>
        <taxon>Bacteroides</taxon>
    </lineage>
</organism>